<dbReference type="AlphaFoldDB" id="A0A8S1RDT7"/>
<name>A0A8S1RDT7_9CILI</name>
<evidence type="ECO:0000313" key="2">
    <source>
        <dbReference type="Proteomes" id="UP000692954"/>
    </source>
</evidence>
<organism evidence="1 2">
    <name type="scientific">Paramecium sonneborni</name>
    <dbReference type="NCBI Taxonomy" id="65129"/>
    <lineage>
        <taxon>Eukaryota</taxon>
        <taxon>Sar</taxon>
        <taxon>Alveolata</taxon>
        <taxon>Ciliophora</taxon>
        <taxon>Intramacronucleata</taxon>
        <taxon>Oligohymenophorea</taxon>
        <taxon>Peniculida</taxon>
        <taxon>Parameciidae</taxon>
        <taxon>Paramecium</taxon>
    </lineage>
</organism>
<dbReference type="EMBL" id="CAJJDN010000167">
    <property type="protein sequence ID" value="CAD8126416.1"/>
    <property type="molecule type" value="Genomic_DNA"/>
</dbReference>
<dbReference type="Proteomes" id="UP000692954">
    <property type="component" value="Unassembled WGS sequence"/>
</dbReference>
<protein>
    <submittedName>
        <fullName evidence="1">Uncharacterized protein</fullName>
    </submittedName>
</protein>
<sequence length="61" mass="7514">MTECQYDILHSQSIVRVFKLIRIEYNKRNITISFKGLLQFVLMIKQQSFGQKIYRLFDKWR</sequence>
<reference evidence="1" key="1">
    <citation type="submission" date="2021-01" db="EMBL/GenBank/DDBJ databases">
        <authorList>
            <consortium name="Genoscope - CEA"/>
            <person name="William W."/>
        </authorList>
    </citation>
    <scope>NUCLEOTIDE SEQUENCE</scope>
</reference>
<gene>
    <name evidence="1" type="ORF">PSON_ATCC_30995.1.T1670052</name>
</gene>
<proteinExistence type="predicted"/>
<accession>A0A8S1RDT7</accession>
<evidence type="ECO:0000313" key="1">
    <source>
        <dbReference type="EMBL" id="CAD8126416.1"/>
    </source>
</evidence>
<comment type="caution">
    <text evidence="1">The sequence shown here is derived from an EMBL/GenBank/DDBJ whole genome shotgun (WGS) entry which is preliminary data.</text>
</comment>
<keyword evidence="2" id="KW-1185">Reference proteome</keyword>